<evidence type="ECO:0000256" key="6">
    <source>
        <dbReference type="ARBA" id="ARBA00022694"/>
    </source>
</evidence>
<evidence type="ECO:0000313" key="13">
    <source>
        <dbReference type="EMBL" id="MBY4797595.1"/>
    </source>
</evidence>
<dbReference type="PANTHER" id="PTHR17490:SF16">
    <property type="entry name" value="THREONYLCARBAMOYL-AMP SYNTHASE"/>
    <property type="match status" value="1"/>
</dbReference>
<evidence type="ECO:0000313" key="14">
    <source>
        <dbReference type="Proteomes" id="UP000700908"/>
    </source>
</evidence>
<name>A0ABS7MJQ0_9ACTN</name>
<keyword evidence="7" id="KW-0548">Nucleotidyltransferase</keyword>
<evidence type="ECO:0000256" key="7">
    <source>
        <dbReference type="ARBA" id="ARBA00022695"/>
    </source>
</evidence>
<gene>
    <name evidence="13" type="ORF">K6V98_04400</name>
</gene>
<dbReference type="SUPFAM" id="SSF55821">
    <property type="entry name" value="YrdC/RibB"/>
    <property type="match status" value="1"/>
</dbReference>
<keyword evidence="4" id="KW-0963">Cytoplasm</keyword>
<dbReference type="InterPro" id="IPR017945">
    <property type="entry name" value="DHBP_synth_RibB-like_a/b_dom"/>
</dbReference>
<evidence type="ECO:0000256" key="2">
    <source>
        <dbReference type="ARBA" id="ARBA00007663"/>
    </source>
</evidence>
<sequence length="248" mass="26024">MRRIYRIGSDDHPAHHDSISYAACDIERGALALLPTETVYGIGVSVAAAAASMQEQHRMVPVRESGYERIFSLKQRDRTQTVPWLVAGVQALDTYGSEVDPRARALATELWPGALTIVVQATDQVPSFLQAADGTVALRASASPAIQALIARVHAPLAVTSANTHGAPAPTSFANVESRILSGVDVAIDAGATGSDEASTIVSFTSGSLEILRIGAISPKKILSIVHALPSVGSDGSLPVSERGWQKP</sequence>
<evidence type="ECO:0000256" key="5">
    <source>
        <dbReference type="ARBA" id="ARBA00022679"/>
    </source>
</evidence>
<evidence type="ECO:0000256" key="3">
    <source>
        <dbReference type="ARBA" id="ARBA00012584"/>
    </source>
</evidence>
<dbReference type="InterPro" id="IPR050156">
    <property type="entry name" value="TC-AMP_synthase_SUA5"/>
</dbReference>
<keyword evidence="14" id="KW-1185">Reference proteome</keyword>
<proteinExistence type="inferred from homology"/>
<evidence type="ECO:0000256" key="10">
    <source>
        <dbReference type="ARBA" id="ARBA00029774"/>
    </source>
</evidence>
<keyword evidence="6" id="KW-0819">tRNA processing</keyword>
<comment type="caution">
    <text evidence="13">The sequence shown here is derived from an EMBL/GenBank/DDBJ whole genome shotgun (WGS) entry which is preliminary data.</text>
</comment>
<dbReference type="EC" id="2.7.7.87" evidence="3"/>
<dbReference type="EMBL" id="JAIMFO010000006">
    <property type="protein sequence ID" value="MBY4797595.1"/>
    <property type="molecule type" value="Genomic_DNA"/>
</dbReference>
<dbReference type="Gene3D" id="3.90.870.10">
    <property type="entry name" value="DHBP synthase"/>
    <property type="match status" value="1"/>
</dbReference>
<comment type="subcellular location">
    <subcellularLocation>
        <location evidence="1">Cytoplasm</location>
    </subcellularLocation>
</comment>
<dbReference type="PANTHER" id="PTHR17490">
    <property type="entry name" value="SUA5"/>
    <property type="match status" value="1"/>
</dbReference>
<dbReference type="Pfam" id="PF01300">
    <property type="entry name" value="Sua5_yciO_yrdC"/>
    <property type="match status" value="1"/>
</dbReference>
<protein>
    <recommendedName>
        <fullName evidence="10">L-threonylcarbamoyladenylate synthase</fullName>
        <ecNumber evidence="3">2.7.7.87</ecNumber>
    </recommendedName>
    <alternativeName>
        <fullName evidence="10">L-threonylcarbamoyladenylate synthase</fullName>
    </alternativeName>
</protein>
<feature type="domain" description="YrdC-like" evidence="12">
    <location>
        <begin position="16"/>
        <end position="217"/>
    </location>
</feature>
<keyword evidence="5" id="KW-0808">Transferase</keyword>
<dbReference type="Proteomes" id="UP000700908">
    <property type="component" value="Unassembled WGS sequence"/>
</dbReference>
<dbReference type="PROSITE" id="PS51163">
    <property type="entry name" value="YRDC"/>
    <property type="match status" value="1"/>
</dbReference>
<accession>A0ABS7MJQ0</accession>
<keyword evidence="9" id="KW-0067">ATP-binding</keyword>
<comment type="catalytic activity">
    <reaction evidence="11">
        <text>L-threonine + hydrogencarbonate + ATP = L-threonylcarbamoyladenylate + diphosphate + H2O</text>
        <dbReference type="Rhea" id="RHEA:36407"/>
        <dbReference type="ChEBI" id="CHEBI:15377"/>
        <dbReference type="ChEBI" id="CHEBI:17544"/>
        <dbReference type="ChEBI" id="CHEBI:30616"/>
        <dbReference type="ChEBI" id="CHEBI:33019"/>
        <dbReference type="ChEBI" id="CHEBI:57926"/>
        <dbReference type="ChEBI" id="CHEBI:73682"/>
        <dbReference type="EC" id="2.7.7.87"/>
    </reaction>
</comment>
<evidence type="ECO:0000256" key="1">
    <source>
        <dbReference type="ARBA" id="ARBA00004496"/>
    </source>
</evidence>
<evidence type="ECO:0000259" key="12">
    <source>
        <dbReference type="PROSITE" id="PS51163"/>
    </source>
</evidence>
<evidence type="ECO:0000256" key="4">
    <source>
        <dbReference type="ARBA" id="ARBA00022490"/>
    </source>
</evidence>
<dbReference type="RefSeq" id="WP_222199321.1">
    <property type="nucleotide sequence ID" value="NZ_JAIMFO010000006.1"/>
</dbReference>
<dbReference type="NCBIfam" id="TIGR00057">
    <property type="entry name" value="L-threonylcarbamoyladenylate synthase"/>
    <property type="match status" value="1"/>
</dbReference>
<evidence type="ECO:0000256" key="11">
    <source>
        <dbReference type="ARBA" id="ARBA00048366"/>
    </source>
</evidence>
<dbReference type="InterPro" id="IPR006070">
    <property type="entry name" value="Sua5-like_dom"/>
</dbReference>
<reference evidence="13 14" key="1">
    <citation type="submission" date="2021-08" db="EMBL/GenBank/DDBJ databases">
        <title>Collinsella faecalis sp. nov. isolated from swine faeces.</title>
        <authorList>
            <person name="Oh B.S."/>
            <person name="Lee J.H."/>
        </authorList>
    </citation>
    <scope>NUCLEOTIDE SEQUENCE [LARGE SCALE GENOMIC DNA]</scope>
    <source>
        <strain evidence="13 14">AGMB00827</strain>
    </source>
</reference>
<evidence type="ECO:0000256" key="8">
    <source>
        <dbReference type="ARBA" id="ARBA00022741"/>
    </source>
</evidence>
<keyword evidence="8" id="KW-0547">Nucleotide-binding</keyword>
<organism evidence="13 14">
    <name type="scientific">Collinsella ureilytica</name>
    <dbReference type="NCBI Taxonomy" id="2869515"/>
    <lineage>
        <taxon>Bacteria</taxon>
        <taxon>Bacillati</taxon>
        <taxon>Actinomycetota</taxon>
        <taxon>Coriobacteriia</taxon>
        <taxon>Coriobacteriales</taxon>
        <taxon>Coriobacteriaceae</taxon>
        <taxon>Collinsella</taxon>
    </lineage>
</organism>
<evidence type="ECO:0000256" key="9">
    <source>
        <dbReference type="ARBA" id="ARBA00022840"/>
    </source>
</evidence>
<comment type="similarity">
    <text evidence="2">Belongs to the SUA5 family.</text>
</comment>